<accession>A0AAP0JWQ4</accession>
<feature type="region of interest" description="Disordered" evidence="5">
    <location>
        <begin position="125"/>
        <end position="170"/>
    </location>
</feature>
<dbReference type="CDD" id="cd22933">
    <property type="entry name" value="HFD_HFI1"/>
    <property type="match status" value="1"/>
</dbReference>
<organism evidence="6 7">
    <name type="scientific">Stephania yunnanensis</name>
    <dbReference type="NCBI Taxonomy" id="152371"/>
    <lineage>
        <taxon>Eukaryota</taxon>
        <taxon>Viridiplantae</taxon>
        <taxon>Streptophyta</taxon>
        <taxon>Embryophyta</taxon>
        <taxon>Tracheophyta</taxon>
        <taxon>Spermatophyta</taxon>
        <taxon>Magnoliopsida</taxon>
        <taxon>Ranunculales</taxon>
        <taxon>Menispermaceae</taxon>
        <taxon>Menispermoideae</taxon>
        <taxon>Cissampelideae</taxon>
        <taxon>Stephania</taxon>
    </lineage>
</organism>
<dbReference type="Pfam" id="PF12767">
    <property type="entry name" value="SAGA-Tad1"/>
    <property type="match status" value="1"/>
</dbReference>
<dbReference type="InterPro" id="IPR024738">
    <property type="entry name" value="Hfi1/Tada1"/>
</dbReference>
<keyword evidence="2" id="KW-0805">Transcription regulation</keyword>
<reference evidence="6 7" key="1">
    <citation type="submission" date="2024-01" db="EMBL/GenBank/DDBJ databases">
        <title>Genome assemblies of Stephania.</title>
        <authorList>
            <person name="Yang L."/>
        </authorList>
    </citation>
    <scope>NUCLEOTIDE SEQUENCE [LARGE SCALE GENOMIC DNA]</scope>
    <source>
        <strain evidence="6">YNDBR</strain>
        <tissue evidence="6">Leaf</tissue>
    </source>
</reference>
<keyword evidence="4" id="KW-0539">Nucleus</keyword>
<keyword evidence="3" id="KW-0804">Transcription</keyword>
<evidence type="ECO:0000313" key="7">
    <source>
        <dbReference type="Proteomes" id="UP001420932"/>
    </source>
</evidence>
<dbReference type="AlphaFoldDB" id="A0AAP0JWQ4"/>
<proteinExistence type="predicted"/>
<dbReference type="GO" id="GO:0006357">
    <property type="term" value="P:regulation of transcription by RNA polymerase II"/>
    <property type="evidence" value="ECO:0007669"/>
    <property type="project" value="TreeGrafter"/>
</dbReference>
<evidence type="ECO:0000256" key="3">
    <source>
        <dbReference type="ARBA" id="ARBA00023163"/>
    </source>
</evidence>
<comment type="caution">
    <text evidence="6">The sequence shown here is derived from an EMBL/GenBank/DDBJ whole genome shotgun (WGS) entry which is preliminary data.</text>
</comment>
<dbReference type="GO" id="GO:0000124">
    <property type="term" value="C:SAGA complex"/>
    <property type="evidence" value="ECO:0007669"/>
    <property type="project" value="UniProtKB-ARBA"/>
</dbReference>
<feature type="compositionally biased region" description="Basic and acidic residues" evidence="5">
    <location>
        <begin position="150"/>
        <end position="169"/>
    </location>
</feature>
<comment type="subcellular location">
    <subcellularLocation>
        <location evidence="1">Nucleus</location>
    </subcellularLocation>
</comment>
<evidence type="ECO:0000313" key="6">
    <source>
        <dbReference type="EMBL" id="KAK9141466.1"/>
    </source>
</evidence>
<dbReference type="PANTHER" id="PTHR21277">
    <property type="entry name" value="TRANSCRIPTIONAL ADAPTER 1"/>
    <property type="match status" value="1"/>
</dbReference>
<name>A0AAP0JWQ4_9MAGN</name>
<dbReference type="GO" id="GO:0005634">
    <property type="term" value="C:nucleus"/>
    <property type="evidence" value="ECO:0007669"/>
    <property type="project" value="UniProtKB-SubCell"/>
</dbReference>
<gene>
    <name evidence="6" type="ORF">Syun_010866</name>
</gene>
<protein>
    <recommendedName>
        <fullName evidence="8">Transcriptional coactivator Hfi1/Transcriptional adapter 1</fullName>
    </recommendedName>
</protein>
<feature type="compositionally biased region" description="Polar residues" evidence="5">
    <location>
        <begin position="125"/>
        <end position="138"/>
    </location>
</feature>
<evidence type="ECO:0000256" key="5">
    <source>
        <dbReference type="SAM" id="MobiDB-lite"/>
    </source>
</evidence>
<dbReference type="Proteomes" id="UP001420932">
    <property type="component" value="Unassembled WGS sequence"/>
</dbReference>
<evidence type="ECO:0000256" key="2">
    <source>
        <dbReference type="ARBA" id="ARBA00023015"/>
    </source>
</evidence>
<evidence type="ECO:0000256" key="4">
    <source>
        <dbReference type="ARBA" id="ARBA00023242"/>
    </source>
</evidence>
<dbReference type="EMBL" id="JBBNAF010000005">
    <property type="protein sequence ID" value="KAK9141466.1"/>
    <property type="molecule type" value="Genomic_DNA"/>
</dbReference>
<evidence type="ECO:0000256" key="1">
    <source>
        <dbReference type="ARBA" id="ARBA00004123"/>
    </source>
</evidence>
<dbReference type="PANTHER" id="PTHR21277:SF5">
    <property type="entry name" value="TRANSCRIPTIONAL ADAPTER 1"/>
    <property type="match status" value="1"/>
</dbReference>
<dbReference type="GO" id="GO:0003713">
    <property type="term" value="F:transcription coactivator activity"/>
    <property type="evidence" value="ECO:0007669"/>
    <property type="project" value="TreeGrafter"/>
</dbReference>
<evidence type="ECO:0008006" key="8">
    <source>
        <dbReference type="Google" id="ProtNLM"/>
    </source>
</evidence>
<sequence>MKSSQQPQYSRINITDLKAQIVKKLGPERSKQYFYYLNRLLSSKLSKGEFDKFCFRVLGRENLPLHNQLIRSILKNAHHARTPPPIYVKEVPLKSSGAVAGKKHESSLVKDVHFQQKRPTKIQVQTLGGPTSNWSNGDVLSMSPRKARSAVRDRRPKDHLSPLGRDGRTDMTSQLPVAALDTGGVKAVSKENGDLNHCDLKRPQHLHELAQQPATEQPVLVNCSTKSSQTNNSPDNRVSVHSIASTESLAAKDAGNVVQNGASTNIGSLFRVPLGIPFCSASVGGARRAISVASSSDSMSFLDSNELCDTETLRKRMEQIAETQGLGGVAMDCANLLNTGLDSYLKHLIRSCISLTSQMSGHEPLKHCLLKQPDKLINGTRPGHMLQMQTSNETKTSKDGVRSYCPLSLSDFKVAMELNPQQLGEDWPLLLEKICTRAGDE</sequence>
<keyword evidence="7" id="KW-1185">Reference proteome</keyword>